<keyword evidence="7" id="KW-0808">Transferase</keyword>
<dbReference type="GO" id="GO:0005543">
    <property type="term" value="F:phospholipid binding"/>
    <property type="evidence" value="ECO:0007669"/>
    <property type="project" value="TreeGrafter"/>
</dbReference>
<dbReference type="GO" id="GO:0008915">
    <property type="term" value="F:lipid-A-disaccharide synthase activity"/>
    <property type="evidence" value="ECO:0007669"/>
    <property type="project" value="UniProtKB-UniRule"/>
</dbReference>
<evidence type="ECO:0000313" key="11">
    <source>
        <dbReference type="EMBL" id="PSM52223.1"/>
    </source>
</evidence>
<evidence type="ECO:0000256" key="4">
    <source>
        <dbReference type="ARBA" id="ARBA00022516"/>
    </source>
</evidence>
<evidence type="ECO:0000256" key="8">
    <source>
        <dbReference type="ARBA" id="ARBA00023098"/>
    </source>
</evidence>
<keyword evidence="4" id="KW-0444">Lipid biosynthesis</keyword>
<name>A0A2P8R151_9BACT</name>
<dbReference type="PANTHER" id="PTHR30372:SF4">
    <property type="entry name" value="LIPID-A-DISACCHARIDE SYNTHASE, MITOCHONDRIAL-RELATED"/>
    <property type="match status" value="1"/>
</dbReference>
<dbReference type="Pfam" id="PF02684">
    <property type="entry name" value="LpxB"/>
    <property type="match status" value="1"/>
</dbReference>
<dbReference type="GO" id="GO:0009245">
    <property type="term" value="P:lipid A biosynthetic process"/>
    <property type="evidence" value="ECO:0007669"/>
    <property type="project" value="UniProtKB-UniRule"/>
</dbReference>
<dbReference type="AlphaFoldDB" id="A0A2P8R151"/>
<dbReference type="PANTHER" id="PTHR30372">
    <property type="entry name" value="LIPID-A-DISACCHARIDE SYNTHASE"/>
    <property type="match status" value="1"/>
</dbReference>
<evidence type="ECO:0000256" key="10">
    <source>
        <dbReference type="NCBIfam" id="TIGR00215"/>
    </source>
</evidence>
<comment type="caution">
    <text evidence="11">The sequence shown here is derived from an EMBL/GenBank/DDBJ whole genome shotgun (WGS) entry which is preliminary data.</text>
</comment>
<keyword evidence="5" id="KW-0441">Lipid A biosynthesis</keyword>
<evidence type="ECO:0000256" key="9">
    <source>
        <dbReference type="ARBA" id="ARBA00048975"/>
    </source>
</evidence>
<dbReference type="InterPro" id="IPR003835">
    <property type="entry name" value="Glyco_trans_19"/>
</dbReference>
<dbReference type="NCBIfam" id="TIGR00215">
    <property type="entry name" value="lpxB"/>
    <property type="match status" value="1"/>
</dbReference>
<dbReference type="GO" id="GO:0016020">
    <property type="term" value="C:membrane"/>
    <property type="evidence" value="ECO:0007669"/>
    <property type="project" value="GOC"/>
</dbReference>
<keyword evidence="8" id="KW-0443">Lipid metabolism</keyword>
<keyword evidence="6" id="KW-0328">Glycosyltransferase</keyword>
<proteinExistence type="predicted"/>
<evidence type="ECO:0000313" key="12">
    <source>
        <dbReference type="Proteomes" id="UP000240535"/>
    </source>
</evidence>
<dbReference type="OrthoDB" id="9801642at2"/>
<evidence type="ECO:0000256" key="2">
    <source>
        <dbReference type="ARBA" id="ARBA00012687"/>
    </source>
</evidence>
<sequence>MIKKKILISALEPSANLHLKKVLDELNEYEPKGIFSPKFGKPFMSSDEFSAMGFVEVLPLIFKAKRAIKKMVELAKECEHILLIDSPAFNLPLAKALKEANVKAPITYYILPQVWAWKQKRVEKVEKYCDNLASILPFDEEYYNRSVYVGHPLLDIINETKTDYSNNRVLSFLPGSRRAEISKLMPIFNELIKNYKDYKKQLVVPPHLKDKIAQFYGDVSEYEILFDTKEALLKSEFAFVCSGTATLEATLVGTPFVLCYKAKNIDMFIAKLFVKNIKHAGLANIIFTFWGKKPLHKELLQDDVNVQNLLKAHRDCDYKEFANSAKELRQYLKFGSAKNVANLIKA</sequence>
<gene>
    <name evidence="11" type="ORF">CQ405_03985</name>
</gene>
<accession>A0A2P8R151</accession>
<comment type="catalytic activity">
    <reaction evidence="9">
        <text>a lipid X + a UDP-2-N,3-O-bis[(3R)-3-hydroxyacyl]-alpha-D-glucosamine = a lipid A disaccharide + UDP + H(+)</text>
        <dbReference type="Rhea" id="RHEA:67828"/>
        <dbReference type="ChEBI" id="CHEBI:15378"/>
        <dbReference type="ChEBI" id="CHEBI:58223"/>
        <dbReference type="ChEBI" id="CHEBI:137748"/>
        <dbReference type="ChEBI" id="CHEBI:176338"/>
        <dbReference type="ChEBI" id="CHEBI:176343"/>
        <dbReference type="EC" id="2.4.1.182"/>
    </reaction>
</comment>
<comment type="function">
    <text evidence="1">Condensation of UDP-2,3-diacylglucosamine and 2,3-diacylglucosamine-1-phosphate to form lipid A disaccharide, a precursor of lipid A, a phosphorylated glycolipid that anchors the lipopolysaccharide to the outer membrane of the cell.</text>
</comment>
<dbReference type="EMBL" id="PDHH01000003">
    <property type="protein sequence ID" value="PSM52223.1"/>
    <property type="molecule type" value="Genomic_DNA"/>
</dbReference>
<dbReference type="EC" id="2.4.1.182" evidence="2 10"/>
<reference evidence="12" key="1">
    <citation type="submission" date="2017-10" db="EMBL/GenBank/DDBJ databases">
        <title>Campylobacter species from seals.</title>
        <authorList>
            <person name="Gilbert M.J."/>
            <person name="Zomer A.L."/>
            <person name="Timmerman A.J."/>
            <person name="Duim B."/>
            <person name="Wagenaar J.A."/>
        </authorList>
    </citation>
    <scope>NUCLEOTIDE SEQUENCE [LARGE SCALE GENOMIC DNA]</scope>
    <source>
        <strain evidence="12">17S00004-5</strain>
    </source>
</reference>
<evidence type="ECO:0000256" key="6">
    <source>
        <dbReference type="ARBA" id="ARBA00022676"/>
    </source>
</evidence>
<evidence type="ECO:0000256" key="1">
    <source>
        <dbReference type="ARBA" id="ARBA00002056"/>
    </source>
</evidence>
<protein>
    <recommendedName>
        <fullName evidence="3 10">Lipid-A-disaccharide synthase</fullName>
        <ecNumber evidence="2 10">2.4.1.182</ecNumber>
    </recommendedName>
</protein>
<evidence type="ECO:0000256" key="7">
    <source>
        <dbReference type="ARBA" id="ARBA00022679"/>
    </source>
</evidence>
<organism evidence="11 12">
    <name type="scientific">Campylobacter blaseri</name>
    <dbReference type="NCBI Taxonomy" id="2042961"/>
    <lineage>
        <taxon>Bacteria</taxon>
        <taxon>Pseudomonadati</taxon>
        <taxon>Campylobacterota</taxon>
        <taxon>Epsilonproteobacteria</taxon>
        <taxon>Campylobacterales</taxon>
        <taxon>Campylobacteraceae</taxon>
        <taxon>Campylobacter</taxon>
    </lineage>
</organism>
<evidence type="ECO:0000256" key="5">
    <source>
        <dbReference type="ARBA" id="ARBA00022556"/>
    </source>
</evidence>
<dbReference type="RefSeq" id="WP_106870867.1">
    <property type="nucleotide sequence ID" value="NZ_CP053841.1"/>
</dbReference>
<dbReference type="Proteomes" id="UP000240535">
    <property type="component" value="Unassembled WGS sequence"/>
</dbReference>
<evidence type="ECO:0000256" key="3">
    <source>
        <dbReference type="ARBA" id="ARBA00020902"/>
    </source>
</evidence>
<dbReference type="SUPFAM" id="SSF53756">
    <property type="entry name" value="UDP-Glycosyltransferase/glycogen phosphorylase"/>
    <property type="match status" value="1"/>
</dbReference>
<keyword evidence="12" id="KW-1185">Reference proteome</keyword>